<dbReference type="PROSITE" id="PS51257">
    <property type="entry name" value="PROKAR_LIPOPROTEIN"/>
    <property type="match status" value="1"/>
</dbReference>
<proteinExistence type="predicted"/>
<dbReference type="WBParaSite" id="ACRNAN_scaffold4913.g23670.t1">
    <property type="protein sequence ID" value="ACRNAN_scaffold4913.g23670.t1"/>
    <property type="gene ID" value="ACRNAN_scaffold4913.g23670"/>
</dbReference>
<keyword evidence="2" id="KW-1185">Reference proteome</keyword>
<reference evidence="3" key="1">
    <citation type="submission" date="2022-11" db="UniProtKB">
        <authorList>
            <consortium name="WormBaseParasite"/>
        </authorList>
    </citation>
    <scope>IDENTIFICATION</scope>
</reference>
<evidence type="ECO:0000256" key="1">
    <source>
        <dbReference type="SAM" id="SignalP"/>
    </source>
</evidence>
<protein>
    <submittedName>
        <fullName evidence="3">Uncharacterized protein</fullName>
    </submittedName>
</protein>
<feature type="signal peptide" evidence="1">
    <location>
        <begin position="1"/>
        <end position="24"/>
    </location>
</feature>
<evidence type="ECO:0000313" key="2">
    <source>
        <dbReference type="Proteomes" id="UP000887540"/>
    </source>
</evidence>
<dbReference type="Proteomes" id="UP000887540">
    <property type="component" value="Unplaced"/>
</dbReference>
<feature type="chain" id="PRO_5036758291" evidence="1">
    <location>
        <begin position="25"/>
        <end position="90"/>
    </location>
</feature>
<dbReference type="AlphaFoldDB" id="A0A914E092"/>
<keyword evidence="1" id="KW-0732">Signal</keyword>
<organism evidence="2 3">
    <name type="scientific">Acrobeloides nanus</name>
    <dbReference type="NCBI Taxonomy" id="290746"/>
    <lineage>
        <taxon>Eukaryota</taxon>
        <taxon>Metazoa</taxon>
        <taxon>Ecdysozoa</taxon>
        <taxon>Nematoda</taxon>
        <taxon>Chromadorea</taxon>
        <taxon>Rhabditida</taxon>
        <taxon>Tylenchina</taxon>
        <taxon>Cephalobomorpha</taxon>
        <taxon>Cephaloboidea</taxon>
        <taxon>Cephalobidae</taxon>
        <taxon>Acrobeloides</taxon>
    </lineage>
</organism>
<name>A0A914E092_9BILA</name>
<accession>A0A914E092</accession>
<sequence length="90" mass="9762">MVGSSLKIGTVVLVFVVLIPSVSALAGCKCSDCSWCLTCGSIPQFCPTTSCYDFCTTNPVVCNSCNYVPFGKRSISSKFLEYLEEKNKKI</sequence>
<evidence type="ECO:0000313" key="3">
    <source>
        <dbReference type="WBParaSite" id="ACRNAN_scaffold4913.g23670.t1"/>
    </source>
</evidence>